<evidence type="ECO:0000256" key="1">
    <source>
        <dbReference type="ARBA" id="ARBA00023239"/>
    </source>
</evidence>
<protein>
    <recommendedName>
        <fullName evidence="2">Orotidine 5'-phosphate decarboxylase domain-containing protein</fullName>
    </recommendedName>
</protein>
<keyword evidence="1" id="KW-0456">Lyase</keyword>
<dbReference type="GO" id="GO:0004590">
    <property type="term" value="F:orotidine-5'-phosphate decarboxylase activity"/>
    <property type="evidence" value="ECO:0007669"/>
    <property type="project" value="InterPro"/>
</dbReference>
<sequence length="217" mass="24506">MILDRRQKYLQVALNSTLSEANQIIRTLPQSDRILLEAGTPLIKHYGIEAIRFIKNLRPQSYVVADLKTMDRGENEVELAHLGGASGAIALGQAPIETINIFIETCYEYGLDSMVDMMNVEHPIKILRKLKKQPNVVVLHRGVDEETYNRDKPIPYIQINKVRASFDVLIAIAGGDTIREVQRAVFNDANIVVVWKEFYAASEQSGKIAEEFLKVIK</sequence>
<name>A0A1F7Y316_9BACT</name>
<dbReference type="SUPFAM" id="SSF51366">
    <property type="entry name" value="Ribulose-phoshate binding barrel"/>
    <property type="match status" value="1"/>
</dbReference>
<dbReference type="Pfam" id="PF00215">
    <property type="entry name" value="OMPdecase"/>
    <property type="match status" value="1"/>
</dbReference>
<dbReference type="InterPro" id="IPR013785">
    <property type="entry name" value="Aldolase_TIM"/>
</dbReference>
<gene>
    <name evidence="3" type="ORF">A2714_02205</name>
</gene>
<dbReference type="EMBL" id="MGGE01000010">
    <property type="protein sequence ID" value="OGM21666.1"/>
    <property type="molecule type" value="Genomic_DNA"/>
</dbReference>
<dbReference type="PANTHER" id="PTHR35039:SF3">
    <property type="entry name" value="3-KETO-L-GULONATE-6-PHOSPHATE DECARBOXYLASE SGBH-RELATED"/>
    <property type="match status" value="1"/>
</dbReference>
<evidence type="ECO:0000313" key="4">
    <source>
        <dbReference type="Proteomes" id="UP000178419"/>
    </source>
</evidence>
<dbReference type="GO" id="GO:0019854">
    <property type="term" value="P:L-ascorbic acid catabolic process"/>
    <property type="evidence" value="ECO:0007669"/>
    <property type="project" value="TreeGrafter"/>
</dbReference>
<organism evidence="3 4">
    <name type="scientific">Candidatus Woesebacteria bacterium RIFCSPHIGHO2_01_FULL_38_9</name>
    <dbReference type="NCBI Taxonomy" id="1802492"/>
    <lineage>
        <taxon>Bacteria</taxon>
        <taxon>Candidatus Woeseibacteriota</taxon>
    </lineage>
</organism>
<dbReference type="AlphaFoldDB" id="A0A1F7Y316"/>
<dbReference type="SMART" id="SM00934">
    <property type="entry name" value="OMPdecase"/>
    <property type="match status" value="1"/>
</dbReference>
<evidence type="ECO:0000313" key="3">
    <source>
        <dbReference type="EMBL" id="OGM21666.1"/>
    </source>
</evidence>
<evidence type="ECO:0000259" key="2">
    <source>
        <dbReference type="SMART" id="SM00934"/>
    </source>
</evidence>
<dbReference type="InterPro" id="IPR001754">
    <property type="entry name" value="OMPdeCOase_dom"/>
</dbReference>
<comment type="caution">
    <text evidence="3">The sequence shown here is derived from an EMBL/GenBank/DDBJ whole genome shotgun (WGS) entry which is preliminary data.</text>
</comment>
<dbReference type="Proteomes" id="UP000178419">
    <property type="component" value="Unassembled WGS sequence"/>
</dbReference>
<dbReference type="InterPro" id="IPR011060">
    <property type="entry name" value="RibuloseP-bd_barrel"/>
</dbReference>
<dbReference type="GO" id="GO:0033982">
    <property type="term" value="F:3-dehydro-L-gulonate-6-phosphate decarboxylase activity"/>
    <property type="evidence" value="ECO:0007669"/>
    <property type="project" value="TreeGrafter"/>
</dbReference>
<dbReference type="Gene3D" id="3.20.20.70">
    <property type="entry name" value="Aldolase class I"/>
    <property type="match status" value="1"/>
</dbReference>
<feature type="domain" description="Orotidine 5'-phosphate decarboxylase" evidence="2">
    <location>
        <begin position="9"/>
        <end position="211"/>
    </location>
</feature>
<dbReference type="GO" id="GO:0006207">
    <property type="term" value="P:'de novo' pyrimidine nucleobase biosynthetic process"/>
    <property type="evidence" value="ECO:0007669"/>
    <property type="project" value="InterPro"/>
</dbReference>
<proteinExistence type="predicted"/>
<reference evidence="3 4" key="1">
    <citation type="journal article" date="2016" name="Nat. Commun.">
        <title>Thousands of microbial genomes shed light on interconnected biogeochemical processes in an aquifer system.</title>
        <authorList>
            <person name="Anantharaman K."/>
            <person name="Brown C.T."/>
            <person name="Hug L.A."/>
            <person name="Sharon I."/>
            <person name="Castelle C.J."/>
            <person name="Probst A.J."/>
            <person name="Thomas B.C."/>
            <person name="Singh A."/>
            <person name="Wilkins M.J."/>
            <person name="Karaoz U."/>
            <person name="Brodie E.L."/>
            <person name="Williams K.H."/>
            <person name="Hubbard S.S."/>
            <person name="Banfield J.F."/>
        </authorList>
    </citation>
    <scope>NUCLEOTIDE SEQUENCE [LARGE SCALE GENOMIC DNA]</scope>
</reference>
<accession>A0A1F7Y316</accession>
<dbReference type="PANTHER" id="PTHR35039">
    <property type="entry name" value="3-KETO-L-GULONATE-6-PHOSPHATE DECARBOXYLASE SGBH-RELATED"/>
    <property type="match status" value="1"/>
</dbReference>